<reference evidence="3" key="1">
    <citation type="journal article" date="2014" name="Proc. Natl. Acad. Sci. U.S.A.">
        <title>Extensive sampling of basidiomycete genomes demonstrates inadequacy of the white-rot/brown-rot paradigm for wood decay fungi.</title>
        <authorList>
            <person name="Riley R."/>
            <person name="Salamov A.A."/>
            <person name="Brown D.W."/>
            <person name="Nagy L.G."/>
            <person name="Floudas D."/>
            <person name="Held B.W."/>
            <person name="Levasseur A."/>
            <person name="Lombard V."/>
            <person name="Morin E."/>
            <person name="Otillar R."/>
            <person name="Lindquist E.A."/>
            <person name="Sun H."/>
            <person name="LaButti K.M."/>
            <person name="Schmutz J."/>
            <person name="Jabbour D."/>
            <person name="Luo H."/>
            <person name="Baker S.E."/>
            <person name="Pisabarro A.G."/>
            <person name="Walton J.D."/>
            <person name="Blanchette R.A."/>
            <person name="Henrissat B."/>
            <person name="Martin F."/>
            <person name="Cullen D."/>
            <person name="Hibbett D.S."/>
            <person name="Grigoriev I.V."/>
        </authorList>
    </citation>
    <scope>NUCLEOTIDE SEQUENCE [LARGE SCALE GENOMIC DNA]</scope>
    <source>
        <strain evidence="3">CBS 339.88</strain>
    </source>
</reference>
<sequence length="75" mass="8181">MCWRLPRHVSFLKLALLLLAPSSKTYTPPPSLSSSVAAASTPIMPALDHKPQRHKWNIATNVDSSISQTVSLEDA</sequence>
<evidence type="ECO:0000313" key="2">
    <source>
        <dbReference type="EMBL" id="KDR68869.1"/>
    </source>
</evidence>
<proteinExistence type="predicted"/>
<name>A0A067SME1_GALM3</name>
<dbReference type="AlphaFoldDB" id="A0A067SME1"/>
<dbReference type="EMBL" id="KL142405">
    <property type="protein sequence ID" value="KDR68869.1"/>
    <property type="molecule type" value="Genomic_DNA"/>
</dbReference>
<keyword evidence="1" id="KW-0732">Signal</keyword>
<accession>A0A067SME1</accession>
<dbReference type="HOGENOM" id="CLU_2671236_0_0_1"/>
<evidence type="ECO:0008006" key="4">
    <source>
        <dbReference type="Google" id="ProtNLM"/>
    </source>
</evidence>
<keyword evidence="3" id="KW-1185">Reference proteome</keyword>
<feature type="signal peptide" evidence="1">
    <location>
        <begin position="1"/>
        <end position="25"/>
    </location>
</feature>
<protein>
    <recommendedName>
        <fullName evidence="4">Secreted protein</fullName>
    </recommendedName>
</protein>
<gene>
    <name evidence="2" type="ORF">GALMADRAFT_230948</name>
</gene>
<feature type="chain" id="PRO_5001645930" description="Secreted protein" evidence="1">
    <location>
        <begin position="26"/>
        <end position="75"/>
    </location>
</feature>
<evidence type="ECO:0000256" key="1">
    <source>
        <dbReference type="SAM" id="SignalP"/>
    </source>
</evidence>
<dbReference type="Proteomes" id="UP000027222">
    <property type="component" value="Unassembled WGS sequence"/>
</dbReference>
<evidence type="ECO:0000313" key="3">
    <source>
        <dbReference type="Proteomes" id="UP000027222"/>
    </source>
</evidence>
<organism evidence="2 3">
    <name type="scientific">Galerina marginata (strain CBS 339.88)</name>
    <dbReference type="NCBI Taxonomy" id="685588"/>
    <lineage>
        <taxon>Eukaryota</taxon>
        <taxon>Fungi</taxon>
        <taxon>Dikarya</taxon>
        <taxon>Basidiomycota</taxon>
        <taxon>Agaricomycotina</taxon>
        <taxon>Agaricomycetes</taxon>
        <taxon>Agaricomycetidae</taxon>
        <taxon>Agaricales</taxon>
        <taxon>Agaricineae</taxon>
        <taxon>Strophariaceae</taxon>
        <taxon>Galerina</taxon>
    </lineage>
</organism>